<gene>
    <name evidence="2" type="ORF">EVAR_17394_1</name>
</gene>
<protein>
    <submittedName>
        <fullName evidence="2">Uncharacterized protein</fullName>
    </submittedName>
</protein>
<dbReference type="AlphaFoldDB" id="A0A4C1V9W4"/>
<reference evidence="2 3" key="1">
    <citation type="journal article" date="2019" name="Commun. Biol.">
        <title>The bagworm genome reveals a unique fibroin gene that provides high tensile strength.</title>
        <authorList>
            <person name="Kono N."/>
            <person name="Nakamura H."/>
            <person name="Ohtoshi R."/>
            <person name="Tomita M."/>
            <person name="Numata K."/>
            <person name="Arakawa K."/>
        </authorList>
    </citation>
    <scope>NUCLEOTIDE SEQUENCE [LARGE SCALE GENOMIC DNA]</scope>
</reference>
<name>A0A4C1V9W4_EUMVA</name>
<proteinExistence type="predicted"/>
<accession>A0A4C1V9W4</accession>
<organism evidence="2 3">
    <name type="scientific">Eumeta variegata</name>
    <name type="common">Bagworm moth</name>
    <name type="synonym">Eumeta japonica</name>
    <dbReference type="NCBI Taxonomy" id="151549"/>
    <lineage>
        <taxon>Eukaryota</taxon>
        <taxon>Metazoa</taxon>
        <taxon>Ecdysozoa</taxon>
        <taxon>Arthropoda</taxon>
        <taxon>Hexapoda</taxon>
        <taxon>Insecta</taxon>
        <taxon>Pterygota</taxon>
        <taxon>Neoptera</taxon>
        <taxon>Endopterygota</taxon>
        <taxon>Lepidoptera</taxon>
        <taxon>Glossata</taxon>
        <taxon>Ditrysia</taxon>
        <taxon>Tineoidea</taxon>
        <taxon>Psychidae</taxon>
        <taxon>Oiketicinae</taxon>
        <taxon>Eumeta</taxon>
    </lineage>
</organism>
<feature type="region of interest" description="Disordered" evidence="1">
    <location>
        <begin position="19"/>
        <end position="47"/>
    </location>
</feature>
<evidence type="ECO:0000313" key="2">
    <source>
        <dbReference type="EMBL" id="GBP35533.1"/>
    </source>
</evidence>
<sequence>MSKPIVTAITDTRHRVASLRPSAGPGATYHSRTPRSGHPLDREQGEGLMKPVFRRRYPESSRDANFSIRRLYNLIALSQRKPVPVVLRFYMLYE</sequence>
<comment type="caution">
    <text evidence="2">The sequence shown here is derived from an EMBL/GenBank/DDBJ whole genome shotgun (WGS) entry which is preliminary data.</text>
</comment>
<evidence type="ECO:0000313" key="3">
    <source>
        <dbReference type="Proteomes" id="UP000299102"/>
    </source>
</evidence>
<keyword evidence="3" id="KW-1185">Reference proteome</keyword>
<dbReference type="Proteomes" id="UP000299102">
    <property type="component" value="Unassembled WGS sequence"/>
</dbReference>
<evidence type="ECO:0000256" key="1">
    <source>
        <dbReference type="SAM" id="MobiDB-lite"/>
    </source>
</evidence>
<dbReference type="EMBL" id="BGZK01000305">
    <property type="protein sequence ID" value="GBP35533.1"/>
    <property type="molecule type" value="Genomic_DNA"/>
</dbReference>